<dbReference type="Proteomes" id="UP000317371">
    <property type="component" value="Unassembled WGS sequence"/>
</dbReference>
<dbReference type="SUPFAM" id="SSF55347">
    <property type="entry name" value="Glyceraldehyde-3-phosphate dehydrogenase-like, C-terminal domain"/>
    <property type="match status" value="1"/>
</dbReference>
<sequence length="347" mass="37893">MSTEPIRVGIVGAGANTTSKHIPGLQAIEGVQVVSVCNRSRASSERVAREFGIPTVYDNWLELVNAPDTNAIVIGTWPYMHCRVTLAALAADKHVMCEARMAMNAAEAHRMRDAARAKPYLVAQIVPSPMTLRVDRTIQRLLAEGYLGDVLAVEVRAGGSFLDPDAPLHWRHDFDLSGFNTMSMGIWYEAVMRWVGEATRVTAMGKTYVKMRKAADGRLKAVRIPEHIDVVADMACGAQLHMQISSVTGLAGGPEVFLFGSQGTLRFADNRLFGGRKGDSQLQEIPIPPEEAGGWRVEEEFVNAIRGQEVITHTSFEDGVKYMEFTEAVARSMAEGRAIPLPLATAS</sequence>
<reference evidence="4 5" key="1">
    <citation type="submission" date="2019-06" db="EMBL/GenBank/DDBJ databases">
        <title>Genome sequence of Litorilinea aerophila BAA-2444.</title>
        <authorList>
            <person name="Maclea K.S."/>
            <person name="Maurais E.G."/>
            <person name="Iannazzi L.C."/>
        </authorList>
    </citation>
    <scope>NUCLEOTIDE SEQUENCE [LARGE SCALE GENOMIC DNA]</scope>
    <source>
        <strain evidence="4 5">ATCC BAA-2444</strain>
    </source>
</reference>
<proteinExistence type="predicted"/>
<dbReference type="PANTHER" id="PTHR43818:SF11">
    <property type="entry name" value="BCDNA.GH03377"/>
    <property type="match status" value="1"/>
</dbReference>
<dbReference type="SUPFAM" id="SSF51735">
    <property type="entry name" value="NAD(P)-binding Rossmann-fold domains"/>
    <property type="match status" value="1"/>
</dbReference>
<dbReference type="EMBL" id="VIGC01000015">
    <property type="protein sequence ID" value="TQE95275.1"/>
    <property type="molecule type" value="Genomic_DNA"/>
</dbReference>
<dbReference type="PANTHER" id="PTHR43818">
    <property type="entry name" value="BCDNA.GH03377"/>
    <property type="match status" value="1"/>
</dbReference>
<comment type="caution">
    <text evidence="4">The sequence shown here is derived from an EMBL/GenBank/DDBJ whole genome shotgun (WGS) entry which is preliminary data.</text>
</comment>
<evidence type="ECO:0000256" key="1">
    <source>
        <dbReference type="ARBA" id="ARBA00023002"/>
    </source>
</evidence>
<dbReference type="InterPro" id="IPR055170">
    <property type="entry name" value="GFO_IDH_MocA-like_dom"/>
</dbReference>
<gene>
    <name evidence="4" type="ORF">FKZ61_12945</name>
</gene>
<dbReference type="GO" id="GO:0000166">
    <property type="term" value="F:nucleotide binding"/>
    <property type="evidence" value="ECO:0007669"/>
    <property type="project" value="InterPro"/>
</dbReference>
<dbReference type="InterPro" id="IPR036291">
    <property type="entry name" value="NAD(P)-bd_dom_sf"/>
</dbReference>
<keyword evidence="5" id="KW-1185">Reference proteome</keyword>
<feature type="domain" description="Gfo/Idh/MocA-like oxidoreductase N-terminal" evidence="2">
    <location>
        <begin position="6"/>
        <end position="119"/>
    </location>
</feature>
<dbReference type="RefSeq" id="WP_141610553.1">
    <property type="nucleotide sequence ID" value="NZ_VIGC02000015.1"/>
</dbReference>
<evidence type="ECO:0000313" key="4">
    <source>
        <dbReference type="EMBL" id="TQE95275.1"/>
    </source>
</evidence>
<dbReference type="GO" id="GO:0016491">
    <property type="term" value="F:oxidoreductase activity"/>
    <property type="evidence" value="ECO:0007669"/>
    <property type="project" value="UniProtKB-KW"/>
</dbReference>
<dbReference type="Gene3D" id="3.40.50.720">
    <property type="entry name" value="NAD(P)-binding Rossmann-like Domain"/>
    <property type="match status" value="1"/>
</dbReference>
<dbReference type="OrthoDB" id="9815825at2"/>
<accession>A0A540VET7</accession>
<dbReference type="InterPro" id="IPR050463">
    <property type="entry name" value="Gfo/Idh/MocA_oxidrdct_glycsds"/>
</dbReference>
<name>A0A540VET7_9CHLR</name>
<dbReference type="Gene3D" id="3.30.360.10">
    <property type="entry name" value="Dihydrodipicolinate Reductase, domain 2"/>
    <property type="match status" value="1"/>
</dbReference>
<dbReference type="InParanoid" id="A0A540VET7"/>
<feature type="domain" description="GFO/IDH/MocA-like oxidoreductase" evidence="3">
    <location>
        <begin position="136"/>
        <end position="266"/>
    </location>
</feature>
<protein>
    <submittedName>
        <fullName evidence="4">Gfo/Idh/MocA family oxidoreductase</fullName>
    </submittedName>
</protein>
<keyword evidence="1" id="KW-0560">Oxidoreductase</keyword>
<evidence type="ECO:0000259" key="2">
    <source>
        <dbReference type="Pfam" id="PF01408"/>
    </source>
</evidence>
<dbReference type="AlphaFoldDB" id="A0A540VET7"/>
<evidence type="ECO:0000259" key="3">
    <source>
        <dbReference type="Pfam" id="PF22725"/>
    </source>
</evidence>
<dbReference type="InterPro" id="IPR000683">
    <property type="entry name" value="Gfo/Idh/MocA-like_OxRdtase_N"/>
</dbReference>
<evidence type="ECO:0000313" key="5">
    <source>
        <dbReference type="Proteomes" id="UP000317371"/>
    </source>
</evidence>
<dbReference type="Pfam" id="PF22725">
    <property type="entry name" value="GFO_IDH_MocA_C3"/>
    <property type="match status" value="1"/>
</dbReference>
<dbReference type="Pfam" id="PF01408">
    <property type="entry name" value="GFO_IDH_MocA"/>
    <property type="match status" value="1"/>
</dbReference>
<organism evidence="4 5">
    <name type="scientific">Litorilinea aerophila</name>
    <dbReference type="NCBI Taxonomy" id="1204385"/>
    <lineage>
        <taxon>Bacteria</taxon>
        <taxon>Bacillati</taxon>
        <taxon>Chloroflexota</taxon>
        <taxon>Caldilineae</taxon>
        <taxon>Caldilineales</taxon>
        <taxon>Caldilineaceae</taxon>
        <taxon>Litorilinea</taxon>
    </lineage>
</organism>